<gene>
    <name evidence="1" type="ORF">X808_12630</name>
</gene>
<name>W0QB81_9PAST</name>
<dbReference type="EMBL" id="CP006943">
    <property type="protein sequence ID" value="AHG75786.1"/>
    <property type="molecule type" value="Genomic_DNA"/>
</dbReference>
<evidence type="ECO:0000313" key="2">
    <source>
        <dbReference type="Proteomes" id="UP000066995"/>
    </source>
</evidence>
<dbReference type="Proteomes" id="UP000066995">
    <property type="component" value="Chromosome"/>
</dbReference>
<reference evidence="1 2" key="1">
    <citation type="submission" date="2013-12" db="EMBL/GenBank/DDBJ databases">
        <title>Annotation of the Mannheimia varigena USDA-ARS-USMARC-1296 complete genome.</title>
        <authorList>
            <person name="Harhay G.P."/>
            <person name="Clawson M.L."/>
            <person name="Murray R.W."/>
            <person name="Lubbers B.V."/>
            <person name="Heaton M.P."/>
            <person name="Chitko-Mckown C.G."/>
            <person name="Harhay D.M."/>
            <person name="Smith T.P.L."/>
        </authorList>
    </citation>
    <scope>NUCLEOTIDE SEQUENCE [LARGE SCALE GENOMIC DNA]</scope>
    <source>
        <strain evidence="1 2">USDA-ARS-USMARC-1296</strain>
    </source>
</reference>
<dbReference type="PATRIC" id="fig|1433287.3.peg.1266"/>
<dbReference type="HOGENOM" id="CLU_2974133_0_0_6"/>
<organism evidence="1 2">
    <name type="scientific">Mannheimia varigena USDA-ARS-USMARC-1296</name>
    <dbReference type="NCBI Taxonomy" id="1433287"/>
    <lineage>
        <taxon>Bacteria</taxon>
        <taxon>Pseudomonadati</taxon>
        <taxon>Pseudomonadota</taxon>
        <taxon>Gammaproteobacteria</taxon>
        <taxon>Pasteurellales</taxon>
        <taxon>Pasteurellaceae</taxon>
        <taxon>Mannheimia</taxon>
    </lineage>
</organism>
<sequence>MNLLNGKIYNSLALQAQTLNFSYKFKVAQAVQKGTHSNVVLQKLPKKRPLVMADRIPF</sequence>
<dbReference type="KEGG" id="mvi:X808_12630"/>
<evidence type="ECO:0000313" key="1">
    <source>
        <dbReference type="EMBL" id="AHG75786.1"/>
    </source>
</evidence>
<protein>
    <submittedName>
        <fullName evidence="1">Uncharacterized protein</fullName>
    </submittedName>
</protein>
<accession>W0QB81</accession>
<dbReference type="STRING" id="1433287.X808_12630"/>
<proteinExistence type="predicted"/>
<dbReference type="AlphaFoldDB" id="W0QB81"/>
<keyword evidence="2" id="KW-1185">Reference proteome</keyword>